<evidence type="ECO:0000313" key="1">
    <source>
        <dbReference type="EMBL" id="NWJ47217.1"/>
    </source>
</evidence>
<evidence type="ECO:0000313" key="4">
    <source>
        <dbReference type="Proteomes" id="UP001431572"/>
    </source>
</evidence>
<name>A0A8T7M531_9CHLR</name>
<dbReference type="GO" id="GO:0016829">
    <property type="term" value="F:lyase activity"/>
    <property type="evidence" value="ECO:0007669"/>
    <property type="project" value="UniProtKB-KW"/>
</dbReference>
<reference evidence="1 3" key="1">
    <citation type="submission" date="2020-06" db="EMBL/GenBank/DDBJ databases">
        <title>Anoxygenic phototrophic Chloroflexota member uses a Type I reaction center.</title>
        <authorList>
            <person name="Tsuji J.M."/>
            <person name="Shaw N.A."/>
            <person name="Nagashima S."/>
            <person name="Venkiteswaran J."/>
            <person name="Schiff S.L."/>
            <person name="Hanada S."/>
            <person name="Tank M."/>
            <person name="Neufeld J.D."/>
        </authorList>
    </citation>
    <scope>NUCLEOTIDE SEQUENCE [LARGE SCALE GENOMIC DNA]</scope>
    <source>
        <strain evidence="1">L227-S17</strain>
    </source>
</reference>
<evidence type="ECO:0000313" key="3">
    <source>
        <dbReference type="Proteomes" id="UP000521676"/>
    </source>
</evidence>
<dbReference type="EMBL" id="JACATZ010000003">
    <property type="protein sequence ID" value="NWJ47217.1"/>
    <property type="molecule type" value="Genomic_DNA"/>
</dbReference>
<dbReference type="GO" id="GO:0015716">
    <property type="term" value="P:organic phosphonate transport"/>
    <property type="evidence" value="ECO:0007669"/>
    <property type="project" value="InterPro"/>
</dbReference>
<dbReference type="Proteomes" id="UP001431572">
    <property type="component" value="Chromosome 2"/>
</dbReference>
<evidence type="ECO:0000313" key="2">
    <source>
        <dbReference type="EMBL" id="WJW69128.1"/>
    </source>
</evidence>
<dbReference type="InterPro" id="IPR009609">
    <property type="entry name" value="Phosphonate_metab_PhnG"/>
</dbReference>
<protein>
    <submittedName>
        <fullName evidence="1">Phosphonate C-P lyase system protein PhnG</fullName>
    </submittedName>
</protein>
<keyword evidence="1" id="KW-0456">Lyase</keyword>
<accession>A0A8T7M531</accession>
<keyword evidence="4" id="KW-1185">Reference proteome</keyword>
<dbReference type="Proteomes" id="UP000521676">
    <property type="component" value="Unassembled WGS sequence"/>
</dbReference>
<proteinExistence type="predicted"/>
<dbReference type="RefSeq" id="WP_341471019.1">
    <property type="nucleotide sequence ID" value="NZ_CP128400.1"/>
</dbReference>
<organism evidence="1 3">
    <name type="scientific">Candidatus Chlorohelix allophototropha</name>
    <dbReference type="NCBI Taxonomy" id="3003348"/>
    <lineage>
        <taxon>Bacteria</taxon>
        <taxon>Bacillati</taxon>
        <taxon>Chloroflexota</taxon>
        <taxon>Chloroflexia</taxon>
        <taxon>Candidatus Chloroheliales</taxon>
        <taxon>Candidatus Chloroheliaceae</taxon>
        <taxon>Candidatus Chlorohelix</taxon>
    </lineage>
</organism>
<dbReference type="GO" id="GO:0019634">
    <property type="term" value="P:organic phosphonate metabolic process"/>
    <property type="evidence" value="ECO:0007669"/>
    <property type="project" value="InterPro"/>
</dbReference>
<dbReference type="EMBL" id="CP128400">
    <property type="protein sequence ID" value="WJW69128.1"/>
    <property type="molecule type" value="Genomic_DNA"/>
</dbReference>
<reference evidence="2" key="2">
    <citation type="journal article" date="2024" name="Nature">
        <title>Anoxygenic phototroph of the Chloroflexota uses a type I reaction centre.</title>
        <authorList>
            <person name="Tsuji J.M."/>
            <person name="Shaw N.A."/>
            <person name="Nagashima S."/>
            <person name="Venkiteswaran J.J."/>
            <person name="Schiff S.L."/>
            <person name="Watanabe T."/>
            <person name="Fukui M."/>
            <person name="Hanada S."/>
            <person name="Tank M."/>
            <person name="Neufeld J.D."/>
        </authorList>
    </citation>
    <scope>NUCLEOTIDE SEQUENCE</scope>
    <source>
        <strain evidence="2">L227-S17</strain>
    </source>
</reference>
<gene>
    <name evidence="1" type="primary">phnG</name>
    <name evidence="1" type="ORF">HXX08_15250</name>
    <name evidence="2" type="ORF">OZ401_002721</name>
</gene>
<sequence>MDREKRFEIMAAGPSEPLVVMADRLLDSGIELEITRQPHPAIMMIRARETAKGEIFNFGEALVTEAEVQLQGGTGYMLVLGSDRMHALAGAICDAALEASHPLSPDILETLTLMSQLQQEKDAAEWATIAATKVNFDEMEA</sequence>
<dbReference type="NCBIfam" id="TIGR03293">
    <property type="entry name" value="PhnG_redo"/>
    <property type="match status" value="1"/>
</dbReference>
<dbReference type="AlphaFoldDB" id="A0A8T7M531"/>
<dbReference type="Pfam" id="PF06754">
    <property type="entry name" value="PhnG"/>
    <property type="match status" value="1"/>
</dbReference>